<dbReference type="SUPFAM" id="SSF55729">
    <property type="entry name" value="Acyl-CoA N-acyltransferases (Nat)"/>
    <property type="match status" value="1"/>
</dbReference>
<dbReference type="InterPro" id="IPR000182">
    <property type="entry name" value="GNAT_dom"/>
</dbReference>
<comment type="caution">
    <text evidence="2">The sequence shown here is derived from an EMBL/GenBank/DDBJ whole genome shotgun (WGS) entry which is preliminary data.</text>
</comment>
<evidence type="ECO:0000313" key="2">
    <source>
        <dbReference type="EMBL" id="MDX8337182.1"/>
    </source>
</evidence>
<dbReference type="RefSeq" id="WP_320314536.1">
    <property type="nucleotide sequence ID" value="NZ_JAVIKH010000023.1"/>
</dbReference>
<reference evidence="3" key="1">
    <citation type="submission" date="2023-07" db="EMBL/GenBank/DDBJ databases">
        <authorList>
            <person name="Colorado M.A."/>
            <person name="Villamil L.M."/>
            <person name="Melo J.F."/>
            <person name="Rodriguez J.A."/>
            <person name="Ruiz R.Y."/>
        </authorList>
    </citation>
    <scope>NUCLEOTIDE SEQUENCE [LARGE SCALE GENOMIC DNA]</scope>
    <source>
        <strain evidence="3">C33</strain>
    </source>
</reference>
<dbReference type="EMBL" id="JAVIKH010000023">
    <property type="protein sequence ID" value="MDX8337182.1"/>
    <property type="molecule type" value="Genomic_DNA"/>
</dbReference>
<sequence>MIVIRKTTADDIENIYNHLNLNYVKKYCKSDEEEQKKNHERWYKFLIGSPNYAMFTVEDLKGTFLGNVKFQLDEDFEGAEISLYLAECIRGKGYSTTIVNASIDELRFKYQNLKYIVAYILEENDKSILCFKKAGFSFKGQIEHGGIDYFLYMKVFE</sequence>
<dbReference type="PANTHER" id="PTHR43415:SF3">
    <property type="entry name" value="GNAT-FAMILY ACETYLTRANSFERASE"/>
    <property type="match status" value="1"/>
</dbReference>
<gene>
    <name evidence="2" type="ORF">RFV38_11880</name>
</gene>
<protein>
    <submittedName>
        <fullName evidence="2">GNAT family N-acetyltransferase</fullName>
    </submittedName>
</protein>
<dbReference type="PANTHER" id="PTHR43415">
    <property type="entry name" value="SPERMIDINE N(1)-ACETYLTRANSFERASE"/>
    <property type="match status" value="1"/>
</dbReference>
<evidence type="ECO:0000259" key="1">
    <source>
        <dbReference type="PROSITE" id="PS51186"/>
    </source>
</evidence>
<name>A0ABU4WCC1_9FUSO</name>
<dbReference type="Pfam" id="PF13302">
    <property type="entry name" value="Acetyltransf_3"/>
    <property type="match status" value="1"/>
</dbReference>
<dbReference type="Gene3D" id="3.40.630.30">
    <property type="match status" value="1"/>
</dbReference>
<organism evidence="2 3">
    <name type="scientific">Candidatus Cetobacterium colombiensis</name>
    <dbReference type="NCBI Taxonomy" id="3073100"/>
    <lineage>
        <taxon>Bacteria</taxon>
        <taxon>Fusobacteriati</taxon>
        <taxon>Fusobacteriota</taxon>
        <taxon>Fusobacteriia</taxon>
        <taxon>Fusobacteriales</taxon>
        <taxon>Fusobacteriaceae</taxon>
        <taxon>Cetobacterium</taxon>
    </lineage>
</organism>
<accession>A0ABU4WCC1</accession>
<dbReference type="PROSITE" id="PS51186">
    <property type="entry name" value="GNAT"/>
    <property type="match status" value="1"/>
</dbReference>
<proteinExistence type="predicted"/>
<evidence type="ECO:0000313" key="3">
    <source>
        <dbReference type="Proteomes" id="UP001279681"/>
    </source>
</evidence>
<feature type="domain" description="N-acetyltransferase" evidence="1">
    <location>
        <begin position="2"/>
        <end position="157"/>
    </location>
</feature>
<keyword evidence="3" id="KW-1185">Reference proteome</keyword>
<dbReference type="Proteomes" id="UP001279681">
    <property type="component" value="Unassembled WGS sequence"/>
</dbReference>
<dbReference type="InterPro" id="IPR016181">
    <property type="entry name" value="Acyl_CoA_acyltransferase"/>
</dbReference>